<dbReference type="Proteomes" id="UP000320235">
    <property type="component" value="Unassembled WGS sequence"/>
</dbReference>
<keyword evidence="2" id="KW-1185">Reference proteome</keyword>
<evidence type="ECO:0000313" key="1">
    <source>
        <dbReference type="EMBL" id="TQM25127.1"/>
    </source>
</evidence>
<dbReference type="InterPro" id="IPR058532">
    <property type="entry name" value="YjbR/MT2646/Rv2570-like"/>
</dbReference>
<dbReference type="SUPFAM" id="SSF142906">
    <property type="entry name" value="YjbR-like"/>
    <property type="match status" value="1"/>
</dbReference>
<dbReference type="EMBL" id="VFPE01000003">
    <property type="protein sequence ID" value="TQM25127.1"/>
    <property type="molecule type" value="Genomic_DNA"/>
</dbReference>
<dbReference type="AlphaFoldDB" id="A0A543EU70"/>
<organism evidence="1 2">
    <name type="scientific">Microbacterium kyungheense</name>
    <dbReference type="NCBI Taxonomy" id="1263636"/>
    <lineage>
        <taxon>Bacteria</taxon>
        <taxon>Bacillati</taxon>
        <taxon>Actinomycetota</taxon>
        <taxon>Actinomycetes</taxon>
        <taxon>Micrococcales</taxon>
        <taxon>Microbacteriaceae</taxon>
        <taxon>Microbacterium</taxon>
    </lineage>
</organism>
<sequence>MGGRTLALVDEPAAHPMWFPPEHPLAVRVRALCLEYPEAMEVISHGRCTFRAGKRQFAIVGVGPDPAVLFIPDDVERPALLERDDVFVPPYEGASGWLALRVEVDAGDWTLLAELIDTSYRRVALQRQLRALDAAAP</sequence>
<dbReference type="InterPro" id="IPR038056">
    <property type="entry name" value="YjbR-like_sf"/>
</dbReference>
<protein>
    <submittedName>
        <fullName evidence="1">YjbR protein</fullName>
    </submittedName>
</protein>
<accession>A0A543EU70</accession>
<comment type="caution">
    <text evidence="1">The sequence shown here is derived from an EMBL/GenBank/DDBJ whole genome shotgun (WGS) entry which is preliminary data.</text>
</comment>
<reference evidence="1 2" key="1">
    <citation type="submission" date="2019-06" db="EMBL/GenBank/DDBJ databases">
        <title>Sequencing the genomes of 1000 actinobacteria strains.</title>
        <authorList>
            <person name="Klenk H.-P."/>
        </authorList>
    </citation>
    <scope>NUCLEOTIDE SEQUENCE [LARGE SCALE GENOMIC DNA]</scope>
    <source>
        <strain evidence="1 2">DSM 105492</strain>
    </source>
</reference>
<evidence type="ECO:0000313" key="2">
    <source>
        <dbReference type="Proteomes" id="UP000320235"/>
    </source>
</evidence>
<gene>
    <name evidence="1" type="ORF">FB391_2587</name>
</gene>
<dbReference type="Gene3D" id="3.90.1150.30">
    <property type="match status" value="1"/>
</dbReference>
<name>A0A543EU70_9MICO</name>
<proteinExistence type="predicted"/>
<dbReference type="Pfam" id="PF04237">
    <property type="entry name" value="YjbR"/>
    <property type="match status" value="1"/>
</dbReference>